<dbReference type="EMBL" id="UINC01182795">
    <property type="protein sequence ID" value="SVD93212.1"/>
    <property type="molecule type" value="Genomic_DNA"/>
</dbReference>
<dbReference type="Pfam" id="PF00584">
    <property type="entry name" value="SecE"/>
    <property type="match status" value="1"/>
</dbReference>
<evidence type="ECO:0000256" key="2">
    <source>
        <dbReference type="ARBA" id="ARBA00022448"/>
    </source>
</evidence>
<evidence type="ECO:0000313" key="11">
    <source>
        <dbReference type="EMBL" id="SVD93212.1"/>
    </source>
</evidence>
<proteinExistence type="inferred from homology"/>
<dbReference type="GO" id="GO:0005886">
    <property type="term" value="C:plasma membrane"/>
    <property type="evidence" value="ECO:0007669"/>
    <property type="project" value="TreeGrafter"/>
</dbReference>
<gene>
    <name evidence="11" type="ORF">METZ01_LOCUS446066</name>
</gene>
<keyword evidence="4 10" id="KW-0812">Transmembrane</keyword>
<evidence type="ECO:0000256" key="6">
    <source>
        <dbReference type="ARBA" id="ARBA00022989"/>
    </source>
</evidence>
<evidence type="ECO:0000256" key="10">
    <source>
        <dbReference type="SAM" id="Phobius"/>
    </source>
</evidence>
<dbReference type="InterPro" id="IPR005807">
    <property type="entry name" value="SecE_bac"/>
</dbReference>
<dbReference type="Gene3D" id="1.20.5.1030">
    <property type="entry name" value="Preprotein translocase secy subunit"/>
    <property type="match status" value="1"/>
</dbReference>
<comment type="subcellular location">
    <subcellularLocation>
        <location evidence="1">Membrane</location>
    </subcellularLocation>
</comment>
<name>A0A382ZCK6_9ZZZZ</name>
<organism evidence="11">
    <name type="scientific">marine metagenome</name>
    <dbReference type="NCBI Taxonomy" id="408172"/>
    <lineage>
        <taxon>unclassified sequences</taxon>
        <taxon>metagenomes</taxon>
        <taxon>ecological metagenomes</taxon>
    </lineage>
</organism>
<keyword evidence="5" id="KW-0653">Protein transport</keyword>
<evidence type="ECO:0000256" key="7">
    <source>
        <dbReference type="ARBA" id="ARBA00023010"/>
    </source>
</evidence>
<keyword evidence="6 10" id="KW-1133">Transmembrane helix</keyword>
<evidence type="ECO:0000256" key="3">
    <source>
        <dbReference type="ARBA" id="ARBA00022475"/>
    </source>
</evidence>
<keyword evidence="3" id="KW-1003">Cell membrane</keyword>
<dbReference type="GO" id="GO:0009306">
    <property type="term" value="P:protein secretion"/>
    <property type="evidence" value="ECO:0007669"/>
    <property type="project" value="InterPro"/>
</dbReference>
<protein>
    <recommendedName>
        <fullName evidence="12">Protein translocase subunit SecE</fullName>
    </recommendedName>
</protein>
<dbReference type="NCBIfam" id="TIGR00964">
    <property type="entry name" value="secE_bact"/>
    <property type="match status" value="1"/>
</dbReference>
<evidence type="ECO:0000256" key="5">
    <source>
        <dbReference type="ARBA" id="ARBA00022927"/>
    </source>
</evidence>
<keyword evidence="7" id="KW-0811">Translocation</keyword>
<dbReference type="HAMAP" id="MF_00422">
    <property type="entry name" value="SecE"/>
    <property type="match status" value="1"/>
</dbReference>
<evidence type="ECO:0000256" key="1">
    <source>
        <dbReference type="ARBA" id="ARBA00004370"/>
    </source>
</evidence>
<dbReference type="GO" id="GO:0006605">
    <property type="term" value="P:protein targeting"/>
    <property type="evidence" value="ECO:0007669"/>
    <property type="project" value="InterPro"/>
</dbReference>
<evidence type="ECO:0000256" key="9">
    <source>
        <dbReference type="SAM" id="MobiDB-lite"/>
    </source>
</evidence>
<dbReference type="GO" id="GO:0043952">
    <property type="term" value="P:protein transport by the Sec complex"/>
    <property type="evidence" value="ECO:0007669"/>
    <property type="project" value="TreeGrafter"/>
</dbReference>
<dbReference type="PROSITE" id="PS01067">
    <property type="entry name" value="SECE_SEC61G"/>
    <property type="match status" value="1"/>
</dbReference>
<keyword evidence="2" id="KW-0813">Transport</keyword>
<dbReference type="InterPro" id="IPR001901">
    <property type="entry name" value="Translocase_SecE/Sec61-g"/>
</dbReference>
<evidence type="ECO:0000256" key="8">
    <source>
        <dbReference type="ARBA" id="ARBA00023136"/>
    </source>
</evidence>
<accession>A0A382ZCK6</accession>
<dbReference type="PANTHER" id="PTHR33910:SF1">
    <property type="entry name" value="PROTEIN TRANSLOCASE SUBUNIT SECE"/>
    <property type="match status" value="1"/>
</dbReference>
<dbReference type="InterPro" id="IPR038379">
    <property type="entry name" value="SecE_sf"/>
</dbReference>
<dbReference type="AlphaFoldDB" id="A0A382ZCK6"/>
<feature type="region of interest" description="Disordered" evidence="9">
    <location>
        <begin position="1"/>
        <end position="39"/>
    </location>
</feature>
<evidence type="ECO:0008006" key="12">
    <source>
        <dbReference type="Google" id="ProtNLM"/>
    </source>
</evidence>
<keyword evidence="8 10" id="KW-0472">Membrane</keyword>
<feature type="compositionally biased region" description="Basic and acidic residues" evidence="9">
    <location>
        <begin position="22"/>
        <end position="39"/>
    </location>
</feature>
<dbReference type="PANTHER" id="PTHR33910">
    <property type="entry name" value="PROTEIN TRANSLOCASE SUBUNIT SECE"/>
    <property type="match status" value="1"/>
</dbReference>
<feature type="transmembrane region" description="Helical" evidence="10">
    <location>
        <begin position="67"/>
        <end position="89"/>
    </location>
</feature>
<dbReference type="GO" id="GO:0006886">
    <property type="term" value="P:intracellular protein transport"/>
    <property type="evidence" value="ECO:0007669"/>
    <property type="project" value="InterPro"/>
</dbReference>
<dbReference type="GO" id="GO:0008320">
    <property type="term" value="F:protein transmembrane transporter activity"/>
    <property type="evidence" value="ECO:0007669"/>
    <property type="project" value="InterPro"/>
</dbReference>
<evidence type="ECO:0000256" key="4">
    <source>
        <dbReference type="ARBA" id="ARBA00022692"/>
    </source>
</evidence>
<sequence>MSLNREQKRLLQRQGEVDADGEPIRERRQPNQPRSGEDRVGVVQFSREVRSELRKVAWPSRSETKNYTVVVILTIVVVTALVAALDWVFSNSVLELFDV</sequence>
<reference evidence="11" key="1">
    <citation type="submission" date="2018-05" db="EMBL/GenBank/DDBJ databases">
        <authorList>
            <person name="Lanie J.A."/>
            <person name="Ng W.-L."/>
            <person name="Kazmierczak K.M."/>
            <person name="Andrzejewski T.M."/>
            <person name="Davidsen T.M."/>
            <person name="Wayne K.J."/>
            <person name="Tettelin H."/>
            <person name="Glass J.I."/>
            <person name="Rusch D."/>
            <person name="Podicherti R."/>
            <person name="Tsui H.-C.T."/>
            <person name="Winkler M.E."/>
        </authorList>
    </citation>
    <scope>NUCLEOTIDE SEQUENCE</scope>
</reference>